<dbReference type="Gene3D" id="3.30.70.1070">
    <property type="entry name" value="Sporulation related repeat"/>
    <property type="match status" value="1"/>
</dbReference>
<proteinExistence type="inferred from homology"/>
<name>A0A451BQZ3_9GAMM</name>
<comment type="function">
    <text evidence="4">Lytic transglycosylase with a strong preference for naked glycan strands that lack stem peptides.</text>
</comment>
<dbReference type="GO" id="GO:0009279">
    <property type="term" value="C:cell outer membrane"/>
    <property type="evidence" value="ECO:0007669"/>
    <property type="project" value="TreeGrafter"/>
</dbReference>
<dbReference type="InterPro" id="IPR009009">
    <property type="entry name" value="RlpA-like_DPBB"/>
</dbReference>
<dbReference type="EMBL" id="CAADHB010000136">
    <property type="protein sequence ID" value="VFK80645.1"/>
    <property type="molecule type" value="Genomic_DNA"/>
</dbReference>
<evidence type="ECO:0000256" key="3">
    <source>
        <dbReference type="ARBA" id="ARBA00023316"/>
    </source>
</evidence>
<dbReference type="GO" id="GO:0000270">
    <property type="term" value="P:peptidoglycan metabolic process"/>
    <property type="evidence" value="ECO:0007669"/>
    <property type="project" value="UniProtKB-UniRule"/>
</dbReference>
<protein>
    <recommendedName>
        <fullName evidence="4">Endolytic peptidoglycan transglycosylase RlpA</fullName>
        <ecNumber evidence="4">4.2.2.-</ecNumber>
    </recommendedName>
</protein>
<evidence type="ECO:0000256" key="2">
    <source>
        <dbReference type="ARBA" id="ARBA00023239"/>
    </source>
</evidence>
<dbReference type="InterPro" id="IPR036908">
    <property type="entry name" value="RlpA-like_sf"/>
</dbReference>
<evidence type="ECO:0000259" key="6">
    <source>
        <dbReference type="PROSITE" id="PS51724"/>
    </source>
</evidence>
<dbReference type="Gene3D" id="2.40.40.10">
    <property type="entry name" value="RlpA-like domain"/>
    <property type="match status" value="1"/>
</dbReference>
<dbReference type="NCBIfam" id="TIGR00413">
    <property type="entry name" value="rlpA"/>
    <property type="match status" value="1"/>
</dbReference>
<dbReference type="InterPro" id="IPR036680">
    <property type="entry name" value="SPOR-like_sf"/>
</dbReference>
<comment type="similarity">
    <text evidence="4 5">Belongs to the RlpA family.</text>
</comment>
<evidence type="ECO:0000256" key="4">
    <source>
        <dbReference type="HAMAP-Rule" id="MF_02071"/>
    </source>
</evidence>
<evidence type="ECO:0000256" key="5">
    <source>
        <dbReference type="RuleBase" id="RU003495"/>
    </source>
</evidence>
<dbReference type="PROSITE" id="PS51724">
    <property type="entry name" value="SPOR"/>
    <property type="match status" value="1"/>
</dbReference>
<dbReference type="Pfam" id="PF03330">
    <property type="entry name" value="DPBB_1"/>
    <property type="match status" value="1"/>
</dbReference>
<gene>
    <name evidence="4" type="primary">rlpA</name>
    <name evidence="7" type="ORF">BECKSD772D_GA0070982_11365</name>
</gene>
<dbReference type="PANTHER" id="PTHR34183:SF1">
    <property type="entry name" value="ENDOLYTIC PEPTIDOGLYCAN TRANSGLYCOSYLASE RLPA"/>
    <property type="match status" value="1"/>
</dbReference>
<keyword evidence="2 4" id="KW-0456">Lyase</keyword>
<dbReference type="PANTHER" id="PTHR34183">
    <property type="entry name" value="ENDOLYTIC PEPTIDOGLYCAN TRANSGLYCOSYLASE RLPA"/>
    <property type="match status" value="1"/>
</dbReference>
<dbReference type="InterPro" id="IPR007730">
    <property type="entry name" value="SPOR-like_dom"/>
</dbReference>
<dbReference type="AlphaFoldDB" id="A0A451BQZ3"/>
<dbReference type="GO" id="GO:0042834">
    <property type="term" value="F:peptidoglycan binding"/>
    <property type="evidence" value="ECO:0007669"/>
    <property type="project" value="InterPro"/>
</dbReference>
<dbReference type="SUPFAM" id="SSF50685">
    <property type="entry name" value="Barwin-like endoglucanases"/>
    <property type="match status" value="1"/>
</dbReference>
<keyword evidence="1" id="KW-0732">Signal</keyword>
<feature type="domain" description="SPOR" evidence="6">
    <location>
        <begin position="238"/>
        <end position="317"/>
    </location>
</feature>
<keyword evidence="3 4" id="KW-0961">Cell wall biogenesis/degradation</keyword>
<keyword evidence="7" id="KW-0449">Lipoprotein</keyword>
<dbReference type="EC" id="4.2.2.-" evidence="4"/>
<dbReference type="Pfam" id="PF05036">
    <property type="entry name" value="SPOR"/>
    <property type="match status" value="1"/>
</dbReference>
<dbReference type="CDD" id="cd22268">
    <property type="entry name" value="DPBB_RlpA-like"/>
    <property type="match status" value="1"/>
</dbReference>
<evidence type="ECO:0000313" key="7">
    <source>
        <dbReference type="EMBL" id="VFK80645.1"/>
    </source>
</evidence>
<reference evidence="7" key="1">
    <citation type="submission" date="2019-02" db="EMBL/GenBank/DDBJ databases">
        <authorList>
            <person name="Gruber-Vodicka R. H."/>
            <person name="Seah K. B. B."/>
        </authorList>
    </citation>
    <scope>NUCLEOTIDE SEQUENCE</scope>
    <source>
        <strain evidence="7">BECK_S127</strain>
    </source>
</reference>
<dbReference type="InterPro" id="IPR012997">
    <property type="entry name" value="RplA"/>
</dbReference>
<dbReference type="GO" id="GO:0071555">
    <property type="term" value="P:cell wall organization"/>
    <property type="evidence" value="ECO:0007669"/>
    <property type="project" value="UniProtKB-KW"/>
</dbReference>
<accession>A0A451BQZ3</accession>
<evidence type="ECO:0000256" key="1">
    <source>
        <dbReference type="ARBA" id="ARBA00022729"/>
    </source>
</evidence>
<sequence length="321" mass="35655">MMDFFENRILRRYSLLFALAMAGCGGVPERDGPPSLRCSDNAPDAVPRVEPKSRYGNPPSYVVRGRRYYVSPSNKGYVKRGLASWYGTKFHGRRTSSGEPYDMCAMTAAHRSLPLPTYARVTNLENNRQAVVRINDRGPFYPKRIIDLSYAAARKLRVVGKGTAFVEVRAIDPREFGRANRRPVHPVPKKTNRNRLVASTPRGAAVAPTSSSGNLQLEMEPLPPEGVAVSPAPFKKPVPSQGNLYFQVGAFTTQASAEKLKTELRATIKSDIRVDAAQDGGRTLYKVRLGPFHDPMRADQVGEELGRLGLDRLRVRFDPSR</sequence>
<dbReference type="InterPro" id="IPR034718">
    <property type="entry name" value="RlpA"/>
</dbReference>
<organism evidence="7">
    <name type="scientific">Candidatus Kentrum sp. SD</name>
    <dbReference type="NCBI Taxonomy" id="2126332"/>
    <lineage>
        <taxon>Bacteria</taxon>
        <taxon>Pseudomonadati</taxon>
        <taxon>Pseudomonadota</taxon>
        <taxon>Gammaproteobacteria</taxon>
        <taxon>Candidatus Kentrum</taxon>
    </lineage>
</organism>
<dbReference type="GO" id="GO:0008932">
    <property type="term" value="F:lytic endotransglycosylase activity"/>
    <property type="evidence" value="ECO:0007669"/>
    <property type="project" value="UniProtKB-UniRule"/>
</dbReference>
<dbReference type="SUPFAM" id="SSF110997">
    <property type="entry name" value="Sporulation related repeat"/>
    <property type="match status" value="1"/>
</dbReference>
<dbReference type="HAMAP" id="MF_02071">
    <property type="entry name" value="RlpA"/>
    <property type="match status" value="1"/>
</dbReference>